<keyword evidence="4" id="KW-1185">Reference proteome</keyword>
<protein>
    <submittedName>
        <fullName evidence="3">Glycosyltransferase</fullName>
        <ecNumber evidence="3">2.4.-.-</ecNumber>
    </submittedName>
</protein>
<comment type="caution">
    <text evidence="3">The sequence shown here is derived from an EMBL/GenBank/DDBJ whole genome shotgun (WGS) entry which is preliminary data.</text>
</comment>
<dbReference type="InterPro" id="IPR001296">
    <property type="entry name" value="Glyco_trans_1"/>
</dbReference>
<keyword evidence="3" id="KW-0808">Transferase</keyword>
<dbReference type="Pfam" id="PF13439">
    <property type="entry name" value="Glyco_transf_4"/>
    <property type="match status" value="1"/>
</dbReference>
<dbReference type="SUPFAM" id="SSF53756">
    <property type="entry name" value="UDP-Glycosyltransferase/glycogen phosphorylase"/>
    <property type="match status" value="1"/>
</dbReference>
<evidence type="ECO:0000259" key="1">
    <source>
        <dbReference type="Pfam" id="PF00534"/>
    </source>
</evidence>
<dbReference type="AlphaFoldDB" id="A0A9X2XC53"/>
<dbReference type="Proteomes" id="UP001149009">
    <property type="component" value="Unassembled WGS sequence"/>
</dbReference>
<dbReference type="PANTHER" id="PTHR46401">
    <property type="entry name" value="GLYCOSYLTRANSFERASE WBBK-RELATED"/>
    <property type="match status" value="1"/>
</dbReference>
<dbReference type="PANTHER" id="PTHR46401:SF8">
    <property type="entry name" value="BLL6006 PROTEIN"/>
    <property type="match status" value="1"/>
</dbReference>
<reference evidence="3" key="1">
    <citation type="submission" date="2022-08" db="EMBL/GenBank/DDBJ databases">
        <title>Chelativorans sichuanense sp. nov., a paraffin oil-degrading bacterium isolated from a mixture of oil-based drill cuttings and paddy soil.</title>
        <authorList>
            <person name="Yu J."/>
            <person name="Liu H."/>
            <person name="Chen Q."/>
        </authorList>
    </citation>
    <scope>NUCLEOTIDE SEQUENCE</scope>
    <source>
        <strain evidence="3">SCAU 2101</strain>
    </source>
</reference>
<feature type="domain" description="Glycosyltransferase subfamily 4-like N-terminal" evidence="2">
    <location>
        <begin position="6"/>
        <end position="174"/>
    </location>
</feature>
<dbReference type="InterPro" id="IPR028098">
    <property type="entry name" value="Glyco_trans_4-like_N"/>
</dbReference>
<dbReference type="Pfam" id="PF00534">
    <property type="entry name" value="Glycos_transf_1"/>
    <property type="match status" value="1"/>
</dbReference>
<proteinExistence type="predicted"/>
<gene>
    <name evidence="3" type="ORF">NYR54_17605</name>
</gene>
<evidence type="ECO:0000259" key="2">
    <source>
        <dbReference type="Pfam" id="PF13439"/>
    </source>
</evidence>
<evidence type="ECO:0000313" key="3">
    <source>
        <dbReference type="EMBL" id="MCT8992081.1"/>
    </source>
</evidence>
<dbReference type="GO" id="GO:0016757">
    <property type="term" value="F:glycosyltransferase activity"/>
    <property type="evidence" value="ECO:0007669"/>
    <property type="project" value="UniProtKB-KW"/>
</dbReference>
<evidence type="ECO:0000313" key="4">
    <source>
        <dbReference type="Proteomes" id="UP001149009"/>
    </source>
</evidence>
<dbReference type="Gene3D" id="3.40.50.2000">
    <property type="entry name" value="Glycogen Phosphorylase B"/>
    <property type="match status" value="2"/>
</dbReference>
<dbReference type="EMBL" id="JAODNV010000024">
    <property type="protein sequence ID" value="MCT8992081.1"/>
    <property type="molecule type" value="Genomic_DNA"/>
</dbReference>
<name>A0A9X2XC53_9HYPH</name>
<sequence>MTVDAVGGVWRYAMELARGLLAHDVGVLFAGLGPEPSRAQADEALRLGKLVWLEEPLDWIAPDEAAVKGLPEKLCRLAREEGVDLLHLNLPSQAADIDRDLPVLVVSHSCVVTWWHAMREGPLPKEWEWMKRQNAAGMARADAVVTPSGSHAQAIGQCYGEQPRLSVVHNAISTFLQGADKEPFVFAAARWWDEGKNARVLDEAAAHVPWPVLMAGSALGANGQAVRISNARHLEEIPHDEVVSQVRRAGIVVSPSLYEPFGLSVLEGARAGAALVLSDIPTYRELWGEAATFFDPRDAEALAREISRLATDSALRAEMGARALARSRFFTPDVQASRMAELYAQLVTSRTRA</sequence>
<keyword evidence="3" id="KW-0328">Glycosyltransferase</keyword>
<feature type="domain" description="Glycosyl transferase family 1" evidence="1">
    <location>
        <begin position="230"/>
        <end position="323"/>
    </location>
</feature>
<organism evidence="3 4">
    <name type="scientific">Chelativorans petroleitrophicus</name>
    <dbReference type="NCBI Taxonomy" id="2975484"/>
    <lineage>
        <taxon>Bacteria</taxon>
        <taxon>Pseudomonadati</taxon>
        <taxon>Pseudomonadota</taxon>
        <taxon>Alphaproteobacteria</taxon>
        <taxon>Hyphomicrobiales</taxon>
        <taxon>Phyllobacteriaceae</taxon>
        <taxon>Chelativorans</taxon>
    </lineage>
</organism>
<dbReference type="EC" id="2.4.-.-" evidence="3"/>
<accession>A0A9X2XC53</accession>